<keyword evidence="6 9" id="KW-1133">Transmembrane helix</keyword>
<dbReference type="Gene3D" id="1.20.1420.30">
    <property type="entry name" value="NCX, central ion-binding region"/>
    <property type="match status" value="1"/>
</dbReference>
<comment type="subcellular location">
    <subcellularLocation>
        <location evidence="1">Endomembrane system</location>
        <topology evidence="1">Multi-pass membrane protein</topology>
    </subcellularLocation>
</comment>
<keyword evidence="12" id="KW-1185">Reference proteome</keyword>
<dbReference type="EMBL" id="BMFV01000021">
    <property type="protein sequence ID" value="GGH84299.1"/>
    <property type="molecule type" value="Genomic_DNA"/>
</dbReference>
<evidence type="ECO:0000313" key="12">
    <source>
        <dbReference type="Proteomes" id="UP000656813"/>
    </source>
</evidence>
<feature type="transmembrane region" description="Helical" evidence="9">
    <location>
        <begin position="200"/>
        <end position="219"/>
    </location>
</feature>
<proteinExistence type="inferred from homology"/>
<dbReference type="PANTHER" id="PTHR31503">
    <property type="entry name" value="VACUOLAR CALCIUM ION TRANSPORTER"/>
    <property type="match status" value="1"/>
</dbReference>
<evidence type="ECO:0000259" key="10">
    <source>
        <dbReference type="Pfam" id="PF01699"/>
    </source>
</evidence>
<dbReference type="GO" id="GO:0016020">
    <property type="term" value="C:membrane"/>
    <property type="evidence" value="ECO:0007669"/>
    <property type="project" value="InterPro"/>
</dbReference>
<reference evidence="11" key="2">
    <citation type="submission" date="2020-09" db="EMBL/GenBank/DDBJ databases">
        <authorList>
            <person name="Sun Q."/>
            <person name="Zhou Y."/>
        </authorList>
    </citation>
    <scope>NUCLEOTIDE SEQUENCE</scope>
    <source>
        <strain evidence="11">CGMCC 1.12777</strain>
    </source>
</reference>
<evidence type="ECO:0000256" key="3">
    <source>
        <dbReference type="ARBA" id="ARBA00022568"/>
    </source>
</evidence>
<dbReference type="InterPro" id="IPR004798">
    <property type="entry name" value="CAX-like"/>
</dbReference>
<evidence type="ECO:0000256" key="5">
    <source>
        <dbReference type="ARBA" id="ARBA00022837"/>
    </source>
</evidence>
<keyword evidence="4 9" id="KW-0812">Transmembrane</keyword>
<dbReference type="AlphaFoldDB" id="A0A8J3ENF2"/>
<reference evidence="11" key="1">
    <citation type="journal article" date="2014" name="Int. J. Syst. Evol. Microbiol.">
        <title>Complete genome sequence of Corynebacterium casei LMG S-19264T (=DSM 44701T), isolated from a smear-ripened cheese.</title>
        <authorList>
            <consortium name="US DOE Joint Genome Institute (JGI-PGF)"/>
            <person name="Walter F."/>
            <person name="Albersmeier A."/>
            <person name="Kalinowski J."/>
            <person name="Ruckert C."/>
        </authorList>
    </citation>
    <scope>NUCLEOTIDE SEQUENCE</scope>
    <source>
        <strain evidence="11">CGMCC 1.12777</strain>
    </source>
</reference>
<evidence type="ECO:0000256" key="7">
    <source>
        <dbReference type="ARBA" id="ARBA00023065"/>
    </source>
</evidence>
<feature type="transmembrane region" description="Helical" evidence="9">
    <location>
        <begin position="239"/>
        <end position="261"/>
    </location>
</feature>
<keyword evidence="9" id="KW-0050">Antiport</keyword>
<feature type="transmembrane region" description="Helical" evidence="9">
    <location>
        <begin position="329"/>
        <end position="348"/>
    </location>
</feature>
<comment type="caution">
    <text evidence="11">The sequence shown here is derived from an EMBL/GenBank/DDBJ whole genome shotgun (WGS) entry which is preliminary data.</text>
</comment>
<accession>A0A8J3ENF2</accession>
<keyword evidence="3 9" id="KW-0109">Calcium transport</keyword>
<feature type="domain" description="Sodium/calcium exchanger membrane region" evidence="10">
    <location>
        <begin position="205"/>
        <end position="346"/>
    </location>
</feature>
<evidence type="ECO:0000313" key="11">
    <source>
        <dbReference type="EMBL" id="GGH84299.1"/>
    </source>
</evidence>
<dbReference type="GO" id="GO:0006874">
    <property type="term" value="P:intracellular calcium ion homeostasis"/>
    <property type="evidence" value="ECO:0007669"/>
    <property type="project" value="TreeGrafter"/>
</dbReference>
<evidence type="ECO:0000256" key="8">
    <source>
        <dbReference type="ARBA" id="ARBA00023136"/>
    </source>
</evidence>
<evidence type="ECO:0000256" key="1">
    <source>
        <dbReference type="ARBA" id="ARBA00004127"/>
    </source>
</evidence>
<sequence length="349" mass="38080">MNKAFFILVIIGVPLSVIGSLLNWNFIMMFAIYCVTIISLANYIRRSTESLASVVGDTIGGLLNATFGNAAEIIISFFALREGLNTVVISSITGVILVNLLFAGGLSILIGGLRYKQQNFSVFKARHNTGLLFFAIVVAFVLPYIFSSRINEAKMQVLSTAFAIVMVVLYLLALFFKLVTHKGVFTGEKKEGEEQEEPEWGKGKAILILALATVVLAYISEKLVGTIEPVGDALGWTEVFIGIIVVAVVGSAAEYVSAIYMAYRNRMDIMMEIAIGSTVQSAMFVAPILVLLSYFFTFLPLVFTTTDLVAMILAVLMTMSMTNDGDSNWFEGALLIGTYIAMAFGFYLL</sequence>
<comment type="caution">
    <text evidence="9">Lacks conserved residue(s) required for the propagation of feature annotation.</text>
</comment>
<dbReference type="Pfam" id="PF01699">
    <property type="entry name" value="Na_Ca_ex"/>
    <property type="match status" value="2"/>
</dbReference>
<dbReference type="InterPro" id="IPR004837">
    <property type="entry name" value="NaCa_Exmemb"/>
</dbReference>
<keyword evidence="7 9" id="KW-0406">Ion transport</keyword>
<dbReference type="GO" id="GO:0015369">
    <property type="term" value="F:calcium:proton antiporter activity"/>
    <property type="evidence" value="ECO:0007669"/>
    <property type="project" value="UniProtKB-UniRule"/>
</dbReference>
<keyword evidence="5 9" id="KW-0106">Calcium</keyword>
<dbReference type="GO" id="GO:0012505">
    <property type="term" value="C:endomembrane system"/>
    <property type="evidence" value="ECO:0007669"/>
    <property type="project" value="UniProtKB-SubCell"/>
</dbReference>
<dbReference type="InterPro" id="IPR004713">
    <property type="entry name" value="CaH_exchang"/>
</dbReference>
<feature type="transmembrane region" description="Helical" evidence="9">
    <location>
        <begin position="51"/>
        <end position="80"/>
    </location>
</feature>
<keyword evidence="2 9" id="KW-0813">Transport</keyword>
<keyword evidence="8 9" id="KW-0472">Membrane</keyword>
<comment type="function">
    <text evidence="9">Ca(+)/H(+) antiporter that extrudes calcium in exchange for external protons.</text>
</comment>
<dbReference type="PANTHER" id="PTHR31503:SF22">
    <property type="entry name" value="VACUOLAR CALCIUM ION TRANSPORTER"/>
    <property type="match status" value="1"/>
</dbReference>
<dbReference type="NCBIfam" id="TIGR00378">
    <property type="entry name" value="cax"/>
    <property type="match status" value="1"/>
</dbReference>
<evidence type="ECO:0000256" key="9">
    <source>
        <dbReference type="RuleBase" id="RU365028"/>
    </source>
</evidence>
<dbReference type="InterPro" id="IPR044880">
    <property type="entry name" value="NCX_ion-bd_dom_sf"/>
</dbReference>
<comment type="similarity">
    <text evidence="9">Belongs to the Ca(2+):cation antiporter (CaCA) (TC 2.A.19) family.</text>
</comment>
<organism evidence="11 12">
    <name type="scientific">Pullulanibacillus pueri</name>
    <dbReference type="NCBI Taxonomy" id="1437324"/>
    <lineage>
        <taxon>Bacteria</taxon>
        <taxon>Bacillati</taxon>
        <taxon>Bacillota</taxon>
        <taxon>Bacilli</taxon>
        <taxon>Bacillales</taxon>
        <taxon>Sporolactobacillaceae</taxon>
        <taxon>Pullulanibacillus</taxon>
    </lineage>
</organism>
<evidence type="ECO:0000256" key="4">
    <source>
        <dbReference type="ARBA" id="ARBA00022692"/>
    </source>
</evidence>
<evidence type="ECO:0000256" key="2">
    <source>
        <dbReference type="ARBA" id="ARBA00022448"/>
    </source>
</evidence>
<name>A0A8J3ENF2_9BACL</name>
<feature type="domain" description="Sodium/calcium exchanger membrane region" evidence="10">
    <location>
        <begin position="27"/>
        <end position="178"/>
    </location>
</feature>
<feature type="transmembrane region" description="Helical" evidence="9">
    <location>
        <begin position="158"/>
        <end position="179"/>
    </location>
</feature>
<feature type="transmembrane region" description="Helical" evidence="9">
    <location>
        <begin position="26"/>
        <end position="44"/>
    </location>
</feature>
<evidence type="ECO:0000256" key="6">
    <source>
        <dbReference type="ARBA" id="ARBA00022989"/>
    </source>
</evidence>
<feature type="transmembrane region" description="Helical" evidence="9">
    <location>
        <begin position="130"/>
        <end position="146"/>
    </location>
</feature>
<dbReference type="Proteomes" id="UP000656813">
    <property type="component" value="Unassembled WGS sequence"/>
</dbReference>
<feature type="transmembrane region" description="Helical" evidence="9">
    <location>
        <begin position="86"/>
        <end position="110"/>
    </location>
</feature>
<protein>
    <recommendedName>
        <fullName evidence="9">Ca(2+)/H(+) antiporter</fullName>
    </recommendedName>
</protein>
<gene>
    <name evidence="11" type="ORF">GCM10007096_27050</name>
</gene>